<name>A0A6N1MJD3_ACILW</name>
<evidence type="ECO:0000313" key="2">
    <source>
        <dbReference type="Proteomes" id="UP000509126"/>
    </source>
</evidence>
<protein>
    <submittedName>
        <fullName evidence="1">Uncharacterized protein</fullName>
    </submittedName>
</protein>
<dbReference type="Proteomes" id="UP000509126">
    <property type="component" value="Chromosome"/>
</dbReference>
<evidence type="ECO:0000313" key="1">
    <source>
        <dbReference type="EMBL" id="QKU20664.1"/>
    </source>
</evidence>
<sequence>MEKFKPNDKVVYTNKHIPNNLVMNVKRGTHKSGGMDMVTVELPGGLAHAFASELRIATTLEEKLGVRQ</sequence>
<organism evidence="1 2">
    <name type="scientific">Acinetobacter lwoffii</name>
    <dbReference type="NCBI Taxonomy" id="28090"/>
    <lineage>
        <taxon>Bacteria</taxon>
        <taxon>Pseudomonadati</taxon>
        <taxon>Pseudomonadota</taxon>
        <taxon>Gammaproteobacteria</taxon>
        <taxon>Moraxellales</taxon>
        <taxon>Moraxellaceae</taxon>
        <taxon>Acinetobacter</taxon>
    </lineage>
</organism>
<accession>A0A6N1MJD3</accession>
<dbReference type="AlphaFoldDB" id="A0A6N1MJD3"/>
<gene>
    <name evidence="1" type="ORF">FOB19_04000</name>
</gene>
<reference evidence="1 2" key="1">
    <citation type="submission" date="2019-11" db="EMBL/GenBank/DDBJ databases">
        <title>FDA dAtabase for Regulatory Grade micrObial Sequences (FDA-ARGOS): Supporting development and validation of Infectious Disease Dx tests.</title>
        <authorList>
            <person name="Patel R."/>
            <person name="Rucinski S."/>
            <person name="Tallon L."/>
            <person name="Sadzewicz L."/>
            <person name="Vavikolanu K."/>
            <person name="Mehta A."/>
            <person name="Aluvathingal J."/>
            <person name="Nadendla S."/>
            <person name="Nandy P."/>
            <person name="Geyer C."/>
            <person name="Yan Y."/>
            <person name="Sichtig H."/>
        </authorList>
    </citation>
    <scope>NUCLEOTIDE SEQUENCE [LARGE SCALE GENOMIC DNA]</scope>
    <source>
        <strain evidence="1 2">FDAARGOS_557</strain>
    </source>
</reference>
<proteinExistence type="predicted"/>
<dbReference type="EMBL" id="CP054803">
    <property type="protein sequence ID" value="QKU20664.1"/>
    <property type="molecule type" value="Genomic_DNA"/>
</dbReference>
<dbReference type="RefSeq" id="WP_174894229.1">
    <property type="nucleotide sequence ID" value="NZ_CP054803.1"/>
</dbReference>